<keyword evidence="4 15" id="KW-0812">Transmembrane</keyword>
<dbReference type="Gene3D" id="2.60.40.10">
    <property type="entry name" value="Immunoglobulins"/>
    <property type="match status" value="3"/>
</dbReference>
<evidence type="ECO:0000256" key="5">
    <source>
        <dbReference type="ARBA" id="ARBA00022729"/>
    </source>
</evidence>
<dbReference type="Pfam" id="PF13927">
    <property type="entry name" value="Ig_3"/>
    <property type="match status" value="1"/>
</dbReference>
<dbReference type="InterPro" id="IPR051170">
    <property type="entry name" value="Neural/epithelial_adhesion"/>
</dbReference>
<evidence type="ECO:0000256" key="2">
    <source>
        <dbReference type="ARBA" id="ARBA00004479"/>
    </source>
</evidence>
<evidence type="ECO:0000256" key="4">
    <source>
        <dbReference type="ARBA" id="ARBA00022692"/>
    </source>
</evidence>
<feature type="domain" description="Ig-like" evidence="17">
    <location>
        <begin position="132"/>
        <end position="230"/>
    </location>
</feature>
<evidence type="ECO:0000256" key="14">
    <source>
        <dbReference type="SAM" id="MobiDB-lite"/>
    </source>
</evidence>
<reference evidence="19" key="1">
    <citation type="submission" date="2025-08" db="UniProtKB">
        <authorList>
            <consortium name="RefSeq"/>
        </authorList>
    </citation>
    <scope>IDENTIFICATION</scope>
</reference>
<evidence type="ECO:0000259" key="17">
    <source>
        <dbReference type="PROSITE" id="PS50835"/>
    </source>
</evidence>
<feature type="compositionally biased region" description="Basic and acidic residues" evidence="14">
    <location>
        <begin position="612"/>
        <end position="653"/>
    </location>
</feature>
<dbReference type="Pfam" id="PF13882">
    <property type="entry name" value="Bravo_FIGEY"/>
    <property type="match status" value="1"/>
</dbReference>
<dbReference type="InterPro" id="IPR026966">
    <property type="entry name" value="Neurofascin/L1/NrCAM_C"/>
</dbReference>
<keyword evidence="5 16" id="KW-0732">Signal</keyword>
<evidence type="ECO:0000256" key="11">
    <source>
        <dbReference type="ARBA" id="ARBA00023180"/>
    </source>
</evidence>
<evidence type="ECO:0000256" key="13">
    <source>
        <dbReference type="ARBA" id="ARBA00037847"/>
    </source>
</evidence>
<protein>
    <submittedName>
        <fullName evidence="19">Neuroglian</fullName>
    </submittedName>
</protein>
<keyword evidence="8 15" id="KW-1133">Transmembrane helix</keyword>
<dbReference type="InterPro" id="IPR003598">
    <property type="entry name" value="Ig_sub2"/>
</dbReference>
<evidence type="ECO:0000256" key="15">
    <source>
        <dbReference type="SAM" id="Phobius"/>
    </source>
</evidence>
<feature type="compositionally biased region" description="Acidic residues" evidence="14">
    <location>
        <begin position="654"/>
        <end position="673"/>
    </location>
</feature>
<dbReference type="InterPro" id="IPR013098">
    <property type="entry name" value="Ig_I-set"/>
</dbReference>
<comment type="subcellular location">
    <subcellularLocation>
        <location evidence="1">Cell membrane</location>
    </subcellularLocation>
    <subcellularLocation>
        <location evidence="13">Endomembrane system</location>
        <topology evidence="13">Single-pass membrane protein</topology>
    </subcellularLocation>
    <subcellularLocation>
        <location evidence="2">Membrane</location>
        <topology evidence="2">Single-pass type I membrane protein</topology>
    </subcellularLocation>
</comment>
<keyword evidence="7" id="KW-0130">Cell adhesion</keyword>
<keyword evidence="6" id="KW-0677">Repeat</keyword>
<dbReference type="SUPFAM" id="SSF48726">
    <property type="entry name" value="Immunoglobulin"/>
    <property type="match status" value="4"/>
</dbReference>
<dbReference type="InterPro" id="IPR003599">
    <property type="entry name" value="Ig_sub"/>
</dbReference>
<keyword evidence="9 15" id="KW-0472">Membrane</keyword>
<dbReference type="SMART" id="SM00409">
    <property type="entry name" value="IG"/>
    <property type="match status" value="4"/>
</dbReference>
<evidence type="ECO:0000256" key="16">
    <source>
        <dbReference type="SAM" id="SignalP"/>
    </source>
</evidence>
<keyword evidence="12" id="KW-0393">Immunoglobulin domain</keyword>
<evidence type="ECO:0000256" key="8">
    <source>
        <dbReference type="ARBA" id="ARBA00022989"/>
    </source>
</evidence>
<evidence type="ECO:0000256" key="12">
    <source>
        <dbReference type="ARBA" id="ARBA00023319"/>
    </source>
</evidence>
<evidence type="ECO:0000313" key="18">
    <source>
        <dbReference type="Proteomes" id="UP000694888"/>
    </source>
</evidence>
<feature type="region of interest" description="Disordered" evidence="14">
    <location>
        <begin position="612"/>
        <end position="673"/>
    </location>
</feature>
<feature type="transmembrane region" description="Helical" evidence="15">
    <location>
        <begin position="574"/>
        <end position="597"/>
    </location>
</feature>
<accession>A0ABM0JNT4</accession>
<dbReference type="PANTHER" id="PTHR12231">
    <property type="entry name" value="CTX-RELATED TYPE I TRANSMEMBRANE PROTEIN"/>
    <property type="match status" value="1"/>
</dbReference>
<evidence type="ECO:0000313" key="19">
    <source>
        <dbReference type="RefSeq" id="XP_005098028.2"/>
    </source>
</evidence>
<keyword evidence="11" id="KW-0325">Glycoprotein</keyword>
<evidence type="ECO:0000256" key="9">
    <source>
        <dbReference type="ARBA" id="ARBA00023136"/>
    </source>
</evidence>
<dbReference type="SMART" id="SM00408">
    <property type="entry name" value="IGc2"/>
    <property type="match status" value="2"/>
</dbReference>
<dbReference type="InterPro" id="IPR036179">
    <property type="entry name" value="Ig-like_dom_sf"/>
</dbReference>
<dbReference type="RefSeq" id="XP_005098028.2">
    <property type="nucleotide sequence ID" value="XM_005097971.3"/>
</dbReference>
<keyword evidence="3" id="KW-1003">Cell membrane</keyword>
<gene>
    <name evidence="19" type="primary">LOC101850801</name>
</gene>
<evidence type="ECO:0000256" key="10">
    <source>
        <dbReference type="ARBA" id="ARBA00023157"/>
    </source>
</evidence>
<dbReference type="Pfam" id="PF07679">
    <property type="entry name" value="I-set"/>
    <property type="match status" value="1"/>
</dbReference>
<evidence type="ECO:0000256" key="6">
    <source>
        <dbReference type="ARBA" id="ARBA00022737"/>
    </source>
</evidence>
<evidence type="ECO:0000256" key="3">
    <source>
        <dbReference type="ARBA" id="ARBA00022475"/>
    </source>
</evidence>
<dbReference type="InterPro" id="IPR013783">
    <property type="entry name" value="Ig-like_fold"/>
</dbReference>
<proteinExistence type="predicted"/>
<evidence type="ECO:0000256" key="7">
    <source>
        <dbReference type="ARBA" id="ARBA00022889"/>
    </source>
</evidence>
<keyword evidence="10" id="KW-1015">Disulfide bond</keyword>
<feature type="signal peptide" evidence="16">
    <location>
        <begin position="1"/>
        <end position="24"/>
    </location>
</feature>
<dbReference type="PROSITE" id="PS50835">
    <property type="entry name" value="IG_LIKE"/>
    <property type="match status" value="4"/>
</dbReference>
<keyword evidence="18" id="KW-1185">Reference proteome</keyword>
<organism evidence="18 19">
    <name type="scientific">Aplysia californica</name>
    <name type="common">California sea hare</name>
    <dbReference type="NCBI Taxonomy" id="6500"/>
    <lineage>
        <taxon>Eukaryota</taxon>
        <taxon>Metazoa</taxon>
        <taxon>Spiralia</taxon>
        <taxon>Lophotrochozoa</taxon>
        <taxon>Mollusca</taxon>
        <taxon>Gastropoda</taxon>
        <taxon>Heterobranchia</taxon>
        <taxon>Euthyneura</taxon>
        <taxon>Tectipleura</taxon>
        <taxon>Aplysiida</taxon>
        <taxon>Aplysioidea</taxon>
        <taxon>Aplysiidae</taxon>
        <taxon>Aplysia</taxon>
    </lineage>
</organism>
<dbReference type="GeneID" id="101850801"/>
<name>A0ABM0JNT4_APLCA</name>
<dbReference type="PANTHER" id="PTHR12231:SF253">
    <property type="entry name" value="DPR-INTERACTING PROTEIN ETA, ISOFORM B-RELATED"/>
    <property type="match status" value="1"/>
</dbReference>
<feature type="domain" description="Ig-like" evidence="17">
    <location>
        <begin position="32"/>
        <end position="131"/>
    </location>
</feature>
<feature type="chain" id="PRO_5045275200" evidence="16">
    <location>
        <begin position="25"/>
        <end position="704"/>
    </location>
</feature>
<evidence type="ECO:0000256" key="1">
    <source>
        <dbReference type="ARBA" id="ARBA00004236"/>
    </source>
</evidence>
<dbReference type="InterPro" id="IPR007110">
    <property type="entry name" value="Ig-like_dom"/>
</dbReference>
<feature type="domain" description="Ig-like" evidence="17">
    <location>
        <begin position="252"/>
        <end position="352"/>
    </location>
</feature>
<dbReference type="Proteomes" id="UP000694888">
    <property type="component" value="Unplaced"/>
</dbReference>
<feature type="domain" description="Ig-like" evidence="17">
    <location>
        <begin position="358"/>
        <end position="450"/>
    </location>
</feature>
<sequence>MPAKMLGLVSSCCCLMVMWLAVAAQQNTLRPPQIIKPERPDTLYYTQGSRVVIECKADGFPTPTYKWYNVSNLSTGEMSLVQPVVRFMSFDSTSGDLIFDNFLKNFEGMYMCVATSVSDTQQGRREAANFSPVLNVLAMRVTNFLNVGQPDKTHSGPEYSYMKIECSDKGDVVGESIAYGWYLDKSSDGGSSQRQIGTDNGRIYIDVEGNLHISYLNISDSTADRGSYFCGIGLTELNLIRLGNGNKLTVSPVNNPVAVAPKRAYSNSGVRVQLYRKAVLECVFDGYDPRPPHLPQISWQDSSYRDIVPGGRYQISADGRRLEINNVQEEDEGDYHCMASNGAGASPKEAVTLDVTSPPIWNEGGQPADMTRPNGRNVTFNCNARSALGEPEPRTPIWFINGKRTGPHLPTTKIQISGDKKQLKVLSVNKENDIMCVQCVVSNDVGTTLGRGCLTVILPIDITYQPKLRQVITYGQSVDLTVRATTDPSAGKLQYEWYFRNATYSDAPPFVYYNPTTMTAFINTSTLTEEEYKEIGGVYRRRIWHENDEAWVDIEVELEDKPAAAVVSSAGFDMWIIGLIIGIIFLIIVIIIIIFIICRKQQEGDYNVDKKETGAGLDPEKELQQKGFDDYSRPDFRDYGDYEYPDRKPRGDLEYDDVPIGGDEDSLQEYGDDESTYFNEDGSFIGVYQQNNKPKPTHATESTI</sequence>